<protein>
    <submittedName>
        <fullName evidence="1">Uncharacterized protein</fullName>
    </submittedName>
</protein>
<dbReference type="Proteomes" id="UP000018837">
    <property type="component" value="Unassembled WGS sequence"/>
</dbReference>
<dbReference type="PATRIC" id="fig|1411148.3.peg.1947"/>
<reference evidence="1 2" key="1">
    <citation type="submission" date="2013-11" db="EMBL/GenBank/DDBJ databases">
        <title>Single cell genomics of uncultured Tannerella BU063 (oral taxon 286).</title>
        <authorList>
            <person name="Beall C.J."/>
            <person name="Campbell A.G."/>
            <person name="Griffen A.L."/>
            <person name="Podar M."/>
            <person name="Leys E.J."/>
        </authorList>
    </citation>
    <scope>NUCLEOTIDE SEQUENCE [LARGE SCALE GENOMIC DNA]</scope>
    <source>
        <strain evidence="1">Cell 2</strain>
    </source>
</reference>
<dbReference type="EMBL" id="AYUF01000492">
    <property type="protein sequence ID" value="ETK00992.1"/>
    <property type="molecule type" value="Genomic_DNA"/>
</dbReference>
<name>W2C3D4_9BACT</name>
<proteinExistence type="predicted"/>
<organism evidence="1 2">
    <name type="scientific">Tannerella sp. oral taxon BU063 isolate Cell 2</name>
    <dbReference type="NCBI Taxonomy" id="1411148"/>
    <lineage>
        <taxon>Bacteria</taxon>
        <taxon>Pseudomonadati</taxon>
        <taxon>Bacteroidota</taxon>
        <taxon>Bacteroidia</taxon>
        <taxon>Bacteroidales</taxon>
        <taxon>Tannerellaceae</taxon>
        <taxon>Tannerella</taxon>
    </lineage>
</organism>
<accession>W2C3D4</accession>
<dbReference type="AlphaFoldDB" id="W2C3D4"/>
<comment type="caution">
    <text evidence="1">The sequence shown here is derived from an EMBL/GenBank/DDBJ whole genome shotgun (WGS) entry which is preliminary data.</text>
</comment>
<sequence>MRVTLKVLLAAAVVLLAYMCYRSIMEPIEFDKERTARESAIEKRLIDIRTAQIEYKNRNGRHAGSFEELAKFLNESKLPFVIKEGVLTDEQLEKGLTEKKAAEIVRRARQTGNNEEVIRNGLQNFRRDTMWVSAKDTLLGRDFNVDSLAYIPVKGVNAKFQMDTATLESSSGYTVKVFECRVPYDVYLGDLNKKELANLKDKMRKMNKYEGLKVGSVTEINNNAGNWE</sequence>
<evidence type="ECO:0000313" key="2">
    <source>
        <dbReference type="Proteomes" id="UP000018837"/>
    </source>
</evidence>
<gene>
    <name evidence="1" type="ORF">N425_11830</name>
</gene>
<evidence type="ECO:0000313" key="1">
    <source>
        <dbReference type="EMBL" id="ETK00992.1"/>
    </source>
</evidence>